<feature type="domain" description="TaqI-like C-terminal specificity" evidence="10">
    <location>
        <begin position="948"/>
        <end position="1053"/>
    </location>
</feature>
<evidence type="ECO:0000256" key="3">
    <source>
        <dbReference type="ARBA" id="ARBA00022679"/>
    </source>
</evidence>
<dbReference type="InterPro" id="IPR011639">
    <property type="entry name" value="MethylTrfase_TaqI-like_dom"/>
</dbReference>
<evidence type="ECO:0000256" key="6">
    <source>
        <dbReference type="ARBA" id="ARBA00023125"/>
    </source>
</evidence>
<keyword evidence="2 11" id="KW-0489">Methyltransferase</keyword>
<dbReference type="RefSeq" id="WP_124954474.1">
    <property type="nucleotide sequence ID" value="NZ_RRCH01000014.1"/>
</dbReference>
<dbReference type="GO" id="GO:0032259">
    <property type="term" value="P:methylation"/>
    <property type="evidence" value="ECO:0007669"/>
    <property type="project" value="UniProtKB-KW"/>
</dbReference>
<gene>
    <name evidence="11" type="ORF">EIK79_07360</name>
</gene>
<evidence type="ECO:0000256" key="8">
    <source>
        <dbReference type="SAM" id="Coils"/>
    </source>
</evidence>
<dbReference type="InterPro" id="IPR029063">
    <property type="entry name" value="SAM-dependent_MTases_sf"/>
</dbReference>
<dbReference type="PROSITE" id="PS00092">
    <property type="entry name" value="N6_MTASE"/>
    <property type="match status" value="1"/>
</dbReference>
<sequence>MQTVPAVRTSCDLFSNYYLDEHLPKTEAWNDTDEKTVRAVYDDIKERWEHEKRTTLKHDEAQSNEQFIRGVFRELGVPFGAEDHADRGQCRLGDGFFTTGDAATAFERREEVGDFYENAIVDVKPQDRPLDINRSDEHREKAENPSYQIHVYLQETSARWAVLTNGRRWRLYHDRTSHRLDSYYEVDLPALIERDMPEEFKYFYLFFRTEAFLEDDHGNCFLDDVCDESRAVSQELKEDVQDNVYRAIEVLSEGFLRYPDNDLGEDDLDLIHDGTIVYLYRLIFVLYAEAEDRVPLDTSNERYEQSYSLNSLKQEVTAELDSSDPKYRSQQNSLQSRLHELFTLIGNGSTYHEISEEELYVPAYNGGLFRTDPNEDDRRETRFLADHDIGDVHLARAIELLTRRRTNDGTSFIDYTSLDVRHLGSIYEELLEYNSDIAAEPLTLDGGEYASAEEDDDVVVRKGDVYLRTDSGERKATGAFYTPEYVVEYIVGNTLGPLVNDIREDVMTRNPCSDQNFAAEFAERVFDLNVLDPAMGSGHFLTSAVDYLAREIIGVQEAQVRQQGIGAVEEERDIDWARRQVIQHCIYGVDQNPLAVELAKVSLWLRTLDADQPLAFLDHRLKTGNALLGSDIEELDYQDVVANENRDPADVSKIASKYDEFEQNALRERLEAVANVRTAETVGLDDLPNDAYERMAAALEDDRRWQSIERAQWFQDAQELAVDDEYFHWKLEFPTVFYDDSGNKRPDAGFDAVIGNPPYIRSRTLPEAHKTFYKNRYRSAHGAYDIYVPFLERAVELGNRCSFIVPNKWTTTSYGEGIRELLLEEYELHELVDISRLDVFSDADIYPLIISYSSTDNTDSQKLSIRHVEDPNDIDSTSPVTLSRDIIDQLGSHIIPVNLTPDFVPIIEKALSQSQLGDHIEMTEAIHTGNIREKLVVDENVGDSCEKLADGTSIDRYHVEWSGRWIRYDEDVIDNELGEYGDLRTRSVFDASEKLFIRDISYHPVAAYDADQLFALNTLYSVRRKNHSSYGLKYLLAVFNSKFVDRYFRQVYGGTHVSGDYLRFKPMFAYKIPIPEPDELADEHERRLVEFDPTIDVSSTVAAIEDLTDIIREAKDSKSDLNPSIVDVLGDYSDGKAVTDIAGYRSPTGVSSSLLSETTRSRKNLRVGSVAVRTDDETLTIAVSARYKPDDDDEFETDRWGYTETSVMPAMEFVGVERTERLLLREFVPYAIEAADGFAGFRNNATKTNSLIDRLEEITLPKISDIGDELRRYREQRREADRMNERIETADRILDEIIYDLYGLTGDEKETLEETGEFHG</sequence>
<dbReference type="InterPro" id="IPR050953">
    <property type="entry name" value="N4_N6_ade-DNA_methylase"/>
</dbReference>
<dbReference type="GO" id="GO:0009007">
    <property type="term" value="F:site-specific DNA-methyltransferase (adenine-specific) activity"/>
    <property type="evidence" value="ECO:0007669"/>
    <property type="project" value="UniProtKB-EC"/>
</dbReference>
<dbReference type="Pfam" id="PF12950">
    <property type="entry name" value="TaqI_C"/>
    <property type="match status" value="1"/>
</dbReference>
<evidence type="ECO:0000256" key="2">
    <source>
        <dbReference type="ARBA" id="ARBA00022603"/>
    </source>
</evidence>
<dbReference type="PANTHER" id="PTHR33841">
    <property type="entry name" value="DNA METHYLTRANSFERASE YEEA-RELATED"/>
    <property type="match status" value="1"/>
</dbReference>
<protein>
    <recommendedName>
        <fullName evidence="1">site-specific DNA-methyltransferase (adenine-specific)</fullName>
        <ecNumber evidence="1">2.1.1.72</ecNumber>
    </recommendedName>
</protein>
<dbReference type="Gene3D" id="3.90.220.10">
    <property type="entry name" value="Adenine-n6-DNA-methyltransferase Taqi, Chain A, domain 2"/>
    <property type="match status" value="1"/>
</dbReference>
<keyword evidence="12" id="KW-1185">Reference proteome</keyword>
<evidence type="ECO:0000256" key="4">
    <source>
        <dbReference type="ARBA" id="ARBA00022691"/>
    </source>
</evidence>
<feature type="domain" description="Type II methyltransferase M.TaqI-like" evidence="9">
    <location>
        <begin position="584"/>
        <end position="840"/>
    </location>
</feature>
<proteinExistence type="predicted"/>
<feature type="coiled-coil region" evidence="8">
    <location>
        <begin position="1266"/>
        <end position="1293"/>
    </location>
</feature>
<dbReference type="SUPFAM" id="SSF53335">
    <property type="entry name" value="S-adenosyl-L-methionine-dependent methyltransferases"/>
    <property type="match status" value="1"/>
</dbReference>
<keyword evidence="3" id="KW-0808">Transferase</keyword>
<evidence type="ECO:0000259" key="10">
    <source>
        <dbReference type="Pfam" id="PF12950"/>
    </source>
</evidence>
<organism evidence="11 12">
    <name type="scientific">Halocatena pleomorpha</name>
    <dbReference type="NCBI Taxonomy" id="1785090"/>
    <lineage>
        <taxon>Archaea</taxon>
        <taxon>Methanobacteriati</taxon>
        <taxon>Methanobacteriota</taxon>
        <taxon>Stenosarchaea group</taxon>
        <taxon>Halobacteria</taxon>
        <taxon>Halobacteriales</taxon>
        <taxon>Natronomonadaceae</taxon>
        <taxon>Halocatena</taxon>
    </lineage>
</organism>
<reference evidence="11 12" key="1">
    <citation type="submission" date="2018-11" db="EMBL/GenBank/DDBJ databases">
        <title>Taxonoimc description of Halomarina strain SPP-AMP-1.</title>
        <authorList>
            <person name="Pal Y."/>
            <person name="Srinivasana K."/>
            <person name="Verma A."/>
            <person name="Kumar P."/>
        </authorList>
    </citation>
    <scope>NUCLEOTIDE SEQUENCE [LARGE SCALE GENOMIC DNA]</scope>
    <source>
        <strain evidence="11 12">SPP-AMP-1</strain>
    </source>
</reference>
<name>A0A3P3RGG0_9EURY</name>
<evidence type="ECO:0000313" key="11">
    <source>
        <dbReference type="EMBL" id="RRJ31523.1"/>
    </source>
</evidence>
<comment type="caution">
    <text evidence="11">The sequence shown here is derived from an EMBL/GenBank/DDBJ whole genome shotgun (WGS) entry which is preliminary data.</text>
</comment>
<evidence type="ECO:0000256" key="7">
    <source>
        <dbReference type="ARBA" id="ARBA00047942"/>
    </source>
</evidence>
<dbReference type="PANTHER" id="PTHR33841:SF1">
    <property type="entry name" value="DNA METHYLTRANSFERASE A"/>
    <property type="match status" value="1"/>
</dbReference>
<dbReference type="InterPro" id="IPR023135">
    <property type="entry name" value="N6_DNA_MeTrfase_TaqI_C"/>
</dbReference>
<keyword evidence="5" id="KW-0680">Restriction system</keyword>
<dbReference type="InterPro" id="IPR002052">
    <property type="entry name" value="DNA_methylase_N6_adenine_CS"/>
</dbReference>
<dbReference type="Proteomes" id="UP000282322">
    <property type="component" value="Unassembled WGS sequence"/>
</dbReference>
<dbReference type="EMBL" id="RRCH01000014">
    <property type="protein sequence ID" value="RRJ31523.1"/>
    <property type="molecule type" value="Genomic_DNA"/>
</dbReference>
<keyword evidence="4" id="KW-0949">S-adenosyl-L-methionine</keyword>
<dbReference type="OrthoDB" id="45790at2157"/>
<evidence type="ECO:0000259" key="9">
    <source>
        <dbReference type="Pfam" id="PF07669"/>
    </source>
</evidence>
<dbReference type="Gene3D" id="3.40.50.150">
    <property type="entry name" value="Vaccinia Virus protein VP39"/>
    <property type="match status" value="1"/>
</dbReference>
<dbReference type="Pfam" id="PF07669">
    <property type="entry name" value="Eco57I"/>
    <property type="match status" value="1"/>
</dbReference>
<dbReference type="GO" id="GO:0009307">
    <property type="term" value="P:DNA restriction-modification system"/>
    <property type="evidence" value="ECO:0007669"/>
    <property type="project" value="UniProtKB-KW"/>
</dbReference>
<dbReference type="PRINTS" id="PR00507">
    <property type="entry name" value="N12N6MTFRASE"/>
</dbReference>
<dbReference type="GO" id="GO:0003677">
    <property type="term" value="F:DNA binding"/>
    <property type="evidence" value="ECO:0007669"/>
    <property type="project" value="UniProtKB-KW"/>
</dbReference>
<accession>A0A3P3RGG0</accession>
<keyword evidence="8" id="KW-0175">Coiled coil</keyword>
<dbReference type="EC" id="2.1.1.72" evidence="1"/>
<evidence type="ECO:0000313" key="12">
    <source>
        <dbReference type="Proteomes" id="UP000282322"/>
    </source>
</evidence>
<evidence type="ECO:0000256" key="5">
    <source>
        <dbReference type="ARBA" id="ARBA00022747"/>
    </source>
</evidence>
<keyword evidence="6" id="KW-0238">DNA-binding</keyword>
<evidence type="ECO:0000256" key="1">
    <source>
        <dbReference type="ARBA" id="ARBA00011900"/>
    </source>
</evidence>
<comment type="catalytic activity">
    <reaction evidence="7">
        <text>a 2'-deoxyadenosine in DNA + S-adenosyl-L-methionine = an N(6)-methyl-2'-deoxyadenosine in DNA + S-adenosyl-L-homocysteine + H(+)</text>
        <dbReference type="Rhea" id="RHEA:15197"/>
        <dbReference type="Rhea" id="RHEA-COMP:12418"/>
        <dbReference type="Rhea" id="RHEA-COMP:12419"/>
        <dbReference type="ChEBI" id="CHEBI:15378"/>
        <dbReference type="ChEBI" id="CHEBI:57856"/>
        <dbReference type="ChEBI" id="CHEBI:59789"/>
        <dbReference type="ChEBI" id="CHEBI:90615"/>
        <dbReference type="ChEBI" id="CHEBI:90616"/>
        <dbReference type="EC" id="2.1.1.72"/>
    </reaction>
</comment>
<dbReference type="InterPro" id="IPR025931">
    <property type="entry name" value="TaqI_C"/>
</dbReference>